<dbReference type="InterPro" id="IPR021139">
    <property type="entry name" value="NYN"/>
</dbReference>
<dbReference type="PANTHER" id="PTHR35811">
    <property type="entry name" value="SLR1870 PROTEIN"/>
    <property type="match status" value="1"/>
</dbReference>
<dbReference type="RefSeq" id="WP_108782359.1">
    <property type="nucleotide sequence ID" value="NZ_OMKW01000002.1"/>
</dbReference>
<dbReference type="CDD" id="cd11297">
    <property type="entry name" value="PIN_LabA-like_N_1"/>
    <property type="match status" value="1"/>
</dbReference>
<dbReference type="EMBL" id="OMKW01000002">
    <property type="protein sequence ID" value="SPF29684.1"/>
    <property type="molecule type" value="Genomic_DNA"/>
</dbReference>
<dbReference type="Pfam" id="PF01936">
    <property type="entry name" value="NYN"/>
    <property type="match status" value="1"/>
</dbReference>
<dbReference type="Gene3D" id="3.40.50.1010">
    <property type="entry name" value="5'-nuclease"/>
    <property type="match status" value="1"/>
</dbReference>
<organism evidence="2 3">
    <name type="scientific">Pontivivens insulae</name>
    <dbReference type="NCBI Taxonomy" id="1639689"/>
    <lineage>
        <taxon>Bacteria</taxon>
        <taxon>Pseudomonadati</taxon>
        <taxon>Pseudomonadota</taxon>
        <taxon>Alphaproteobacteria</taxon>
        <taxon>Rhodobacterales</taxon>
        <taxon>Paracoccaceae</taxon>
        <taxon>Pontivivens</taxon>
    </lineage>
</organism>
<evidence type="ECO:0000259" key="1">
    <source>
        <dbReference type="PROSITE" id="PS51644"/>
    </source>
</evidence>
<name>A0A2R8ABT5_9RHOB</name>
<dbReference type="Proteomes" id="UP000244932">
    <property type="component" value="Unassembled WGS sequence"/>
</dbReference>
<dbReference type="PANTHER" id="PTHR35811:SF1">
    <property type="entry name" value="HTH OST-TYPE DOMAIN-CONTAINING PROTEIN"/>
    <property type="match status" value="1"/>
</dbReference>
<dbReference type="AlphaFoldDB" id="A0A2R8ABT5"/>
<protein>
    <recommendedName>
        <fullName evidence="1">HTH OST-type domain-containing protein</fullName>
    </recommendedName>
</protein>
<evidence type="ECO:0000313" key="2">
    <source>
        <dbReference type="EMBL" id="SPF29684.1"/>
    </source>
</evidence>
<reference evidence="2 3" key="1">
    <citation type="submission" date="2018-03" db="EMBL/GenBank/DDBJ databases">
        <authorList>
            <person name="Keele B.F."/>
        </authorList>
    </citation>
    <scope>NUCLEOTIDE SEQUENCE [LARGE SCALE GENOMIC DNA]</scope>
    <source>
        <strain evidence="2 3">CeCT 8812</strain>
    </source>
</reference>
<keyword evidence="3" id="KW-1185">Reference proteome</keyword>
<evidence type="ECO:0000313" key="3">
    <source>
        <dbReference type="Proteomes" id="UP000244932"/>
    </source>
</evidence>
<dbReference type="Pfam" id="PF12872">
    <property type="entry name" value="OST-HTH"/>
    <property type="match status" value="1"/>
</dbReference>
<dbReference type="CDD" id="cd10146">
    <property type="entry name" value="LabA_like_C"/>
    <property type="match status" value="1"/>
</dbReference>
<feature type="domain" description="HTH OST-type" evidence="1">
    <location>
        <begin position="161"/>
        <end position="235"/>
    </location>
</feature>
<dbReference type="OrthoDB" id="9783963at2"/>
<dbReference type="GO" id="GO:0004540">
    <property type="term" value="F:RNA nuclease activity"/>
    <property type="evidence" value="ECO:0007669"/>
    <property type="project" value="InterPro"/>
</dbReference>
<dbReference type="PROSITE" id="PS51644">
    <property type="entry name" value="HTH_OST"/>
    <property type="match status" value="1"/>
</dbReference>
<sequence length="235" mass="26139">MAKDGLKLAVLIDADNTNPNVAKSLFEEVARLGEANVRRIYGDWTRDEMNGWRKQLATYALVSEQQFAYVKGKNASDILMVIDAMDLLHKGSVDGFCLVSSDSDFTRLAQRIREEGCVVYGFGERKTPEAFRTACTRFIYNENLMQGDPNGPTPGERKTQPVSAALPLIRTAMAELEGDDDWVSLGVLGQRISNTHSDFDSRTYGCANLSTLVRKTNAFDLEKDGTNGLMVRRKD</sequence>
<dbReference type="Gene3D" id="3.30.420.610">
    <property type="entry name" value="LOTUS domain-like"/>
    <property type="match status" value="1"/>
</dbReference>
<proteinExistence type="predicted"/>
<accession>A0A2R8ABT5</accession>
<dbReference type="InterPro" id="IPR025605">
    <property type="entry name" value="OST-HTH/LOTUS_dom"/>
</dbReference>
<gene>
    <name evidence="2" type="ORF">POI8812_02000</name>
</gene>
<dbReference type="InterPro" id="IPR041966">
    <property type="entry name" value="LOTUS-like"/>
</dbReference>